<dbReference type="PANTHER" id="PTHR10775">
    <property type="entry name" value="OS08G0208400 PROTEIN"/>
    <property type="match status" value="1"/>
</dbReference>
<dbReference type="Pfam" id="PF02992">
    <property type="entry name" value="Transposase_21"/>
    <property type="match status" value="1"/>
</dbReference>
<dbReference type="PANTHER" id="PTHR10775:SF183">
    <property type="entry name" value="TRANSPOSON, EN_SPM-LIKE, TRANSPOSASE-ASSOCIATED DOMAIN PROTEIN-RELATED"/>
    <property type="match status" value="1"/>
</dbReference>
<name>A0A0A9VDU2_ARUDO</name>
<reference evidence="1" key="2">
    <citation type="journal article" date="2015" name="Data Brief">
        <title>Shoot transcriptome of the giant reed, Arundo donax.</title>
        <authorList>
            <person name="Barrero R.A."/>
            <person name="Guerrero F.D."/>
            <person name="Moolhuijzen P."/>
            <person name="Goolsby J.A."/>
            <person name="Tidwell J."/>
            <person name="Bellgard S.E."/>
            <person name="Bellgard M.I."/>
        </authorList>
    </citation>
    <scope>NUCLEOTIDE SEQUENCE</scope>
    <source>
        <tissue evidence="1">Shoot tissue taken approximately 20 cm above the soil surface</tissue>
    </source>
</reference>
<reference evidence="1" key="1">
    <citation type="submission" date="2014-09" db="EMBL/GenBank/DDBJ databases">
        <authorList>
            <person name="Magalhaes I.L.F."/>
            <person name="Oliveira U."/>
            <person name="Santos F.R."/>
            <person name="Vidigal T.H.D.A."/>
            <person name="Brescovit A.D."/>
            <person name="Santos A.J."/>
        </authorList>
    </citation>
    <scope>NUCLEOTIDE SEQUENCE</scope>
    <source>
        <tissue evidence="1">Shoot tissue taken approximately 20 cm above the soil surface</tissue>
    </source>
</reference>
<dbReference type="InterPro" id="IPR004242">
    <property type="entry name" value="Transposase_21"/>
</dbReference>
<protein>
    <submittedName>
        <fullName evidence="1">Uncharacterized protein</fullName>
    </submittedName>
</protein>
<dbReference type="EMBL" id="GBRH01209491">
    <property type="protein sequence ID" value="JAD88404.1"/>
    <property type="molecule type" value="Transcribed_RNA"/>
</dbReference>
<organism evidence="1">
    <name type="scientific">Arundo donax</name>
    <name type="common">Giant reed</name>
    <name type="synonym">Donax arundinaceus</name>
    <dbReference type="NCBI Taxonomy" id="35708"/>
    <lineage>
        <taxon>Eukaryota</taxon>
        <taxon>Viridiplantae</taxon>
        <taxon>Streptophyta</taxon>
        <taxon>Embryophyta</taxon>
        <taxon>Tracheophyta</taxon>
        <taxon>Spermatophyta</taxon>
        <taxon>Magnoliopsida</taxon>
        <taxon>Liliopsida</taxon>
        <taxon>Poales</taxon>
        <taxon>Poaceae</taxon>
        <taxon>PACMAD clade</taxon>
        <taxon>Arundinoideae</taxon>
        <taxon>Arundineae</taxon>
        <taxon>Arundo</taxon>
    </lineage>
</organism>
<sequence>MCMKETNLILGLIIPGHDHPGKNLKVFMEPLIDKLLDLFENGVITYDSHLKQNFNMRAVLLWTIHDFLAYGMVACWSTHGKLACPYCGGDSKSFNLKHGGKPCWFDYHRRFLPCNHSFRKSIKCFRANKREFDGPPRQLTGDEIYEQLLRL</sequence>
<proteinExistence type="predicted"/>
<accession>A0A0A9VDU2</accession>
<evidence type="ECO:0000313" key="1">
    <source>
        <dbReference type="EMBL" id="JAD88404.1"/>
    </source>
</evidence>
<dbReference type="AlphaFoldDB" id="A0A0A9VDU2"/>